<evidence type="ECO:0000313" key="8">
    <source>
        <dbReference type="EMBL" id="CAB0029405.1"/>
    </source>
</evidence>
<dbReference type="NCBIfam" id="TIGR00357">
    <property type="entry name" value="peptide-methionine (R)-S-oxide reductase MsrB"/>
    <property type="match status" value="1"/>
</dbReference>
<evidence type="ECO:0000256" key="4">
    <source>
        <dbReference type="ARBA" id="ARBA00023002"/>
    </source>
</evidence>
<dbReference type="GO" id="GO:0006979">
    <property type="term" value="P:response to oxidative stress"/>
    <property type="evidence" value="ECO:0007669"/>
    <property type="project" value="InterPro"/>
</dbReference>
<dbReference type="AlphaFoldDB" id="A0A6H5HYJ0"/>
<comment type="similarity">
    <text evidence="1 6">Belongs to the MsrB Met sulfoxide reductase family.</text>
</comment>
<dbReference type="Proteomes" id="UP000479190">
    <property type="component" value="Unassembled WGS sequence"/>
</dbReference>
<dbReference type="InterPro" id="IPR011057">
    <property type="entry name" value="Mss4-like_sf"/>
</dbReference>
<dbReference type="GO" id="GO:0046872">
    <property type="term" value="F:metal ion binding"/>
    <property type="evidence" value="ECO:0007669"/>
    <property type="project" value="UniProtKB-KW"/>
</dbReference>
<dbReference type="FunFam" id="2.170.150.20:FF:000001">
    <property type="entry name" value="Peptide methionine sulfoxide reductase MsrB"/>
    <property type="match status" value="1"/>
</dbReference>
<comment type="function">
    <text evidence="6">Methionine-sulfoxide reductase that specifically reduces methionine (R)-sulfoxide back to methionine. While in many cases methionine oxidation is the result of random oxidation following oxidative stress, methionine oxidation is also a post-translational modification that takes place on specific residues.</text>
</comment>
<dbReference type="PROSITE" id="PS51790">
    <property type="entry name" value="MSRB"/>
    <property type="match status" value="1"/>
</dbReference>
<feature type="domain" description="MsrB" evidence="7">
    <location>
        <begin position="14"/>
        <end position="136"/>
    </location>
</feature>
<dbReference type="InterPro" id="IPR002579">
    <property type="entry name" value="Met_Sox_Rdtase_MsrB_dom"/>
</dbReference>
<dbReference type="GO" id="GO:0033743">
    <property type="term" value="F:peptide-methionine (R)-S-oxide reductase activity"/>
    <property type="evidence" value="ECO:0007669"/>
    <property type="project" value="UniProtKB-EC"/>
</dbReference>
<evidence type="ECO:0000313" key="9">
    <source>
        <dbReference type="Proteomes" id="UP000479190"/>
    </source>
</evidence>
<evidence type="ECO:0000256" key="5">
    <source>
        <dbReference type="ARBA" id="ARBA00048488"/>
    </source>
</evidence>
<dbReference type="OrthoDB" id="44061at2759"/>
<comment type="catalytic activity">
    <reaction evidence="5 6">
        <text>L-methionyl-[protein] + [thioredoxin]-disulfide + H2O = L-methionyl-(R)-S-oxide-[protein] + [thioredoxin]-dithiol</text>
        <dbReference type="Rhea" id="RHEA:24164"/>
        <dbReference type="Rhea" id="RHEA-COMP:10698"/>
        <dbReference type="Rhea" id="RHEA-COMP:10700"/>
        <dbReference type="Rhea" id="RHEA-COMP:12313"/>
        <dbReference type="Rhea" id="RHEA-COMP:12314"/>
        <dbReference type="ChEBI" id="CHEBI:15377"/>
        <dbReference type="ChEBI" id="CHEBI:16044"/>
        <dbReference type="ChEBI" id="CHEBI:29950"/>
        <dbReference type="ChEBI" id="CHEBI:45764"/>
        <dbReference type="ChEBI" id="CHEBI:50058"/>
        <dbReference type="EC" id="1.8.4.12"/>
    </reaction>
</comment>
<dbReference type="SUPFAM" id="SSF51316">
    <property type="entry name" value="Mss4-like"/>
    <property type="match status" value="1"/>
</dbReference>
<evidence type="ECO:0000256" key="1">
    <source>
        <dbReference type="ARBA" id="ARBA00007174"/>
    </source>
</evidence>
<dbReference type="InterPro" id="IPR028427">
    <property type="entry name" value="Met_Sox_Rdtase_MsrB"/>
</dbReference>
<sequence>MSKMSSDGFKKVNKDELKTRLSEEQWRVTQEKATEAPFTGVYDKHFEAGVYLCVCCEQELFESETKFDAGCGWPAFNEVLARERVRLVRDESRDQVRTEVVCARCDAHLGHVFNDGPPPKRKRFCINSASIVFRSVEERQAKARQASKE</sequence>
<gene>
    <name evidence="8" type="ORF">TBRA_LOCUS1442</name>
</gene>
<keyword evidence="4 6" id="KW-0560">Oxidoreductase</keyword>
<evidence type="ECO:0000256" key="3">
    <source>
        <dbReference type="ARBA" id="ARBA00022833"/>
    </source>
</evidence>
<dbReference type="EMBL" id="CADCXV010000313">
    <property type="protein sequence ID" value="CAB0029405.1"/>
    <property type="molecule type" value="Genomic_DNA"/>
</dbReference>
<evidence type="ECO:0000256" key="2">
    <source>
        <dbReference type="ARBA" id="ARBA00022723"/>
    </source>
</evidence>
<evidence type="ECO:0000256" key="6">
    <source>
        <dbReference type="RuleBase" id="RU365044"/>
    </source>
</evidence>
<dbReference type="Pfam" id="PF01641">
    <property type="entry name" value="SelR"/>
    <property type="match status" value="1"/>
</dbReference>
<comment type="cofactor">
    <cofactor evidence="6">
        <name>Zn(2+)</name>
        <dbReference type="ChEBI" id="CHEBI:29105"/>
    </cofactor>
    <text evidence="6">Binds 1 zinc ion per subunit.</text>
</comment>
<dbReference type="PANTHER" id="PTHR10173:SF52">
    <property type="entry name" value="METHIONINE-R-SULFOXIDE REDUCTASE B1"/>
    <property type="match status" value="1"/>
</dbReference>
<keyword evidence="3 6" id="KW-0862">Zinc</keyword>
<dbReference type="EC" id="1.8.4.12" evidence="6"/>
<reference evidence="8 9" key="1">
    <citation type="submission" date="2020-02" db="EMBL/GenBank/DDBJ databases">
        <authorList>
            <person name="Ferguson B K."/>
        </authorList>
    </citation>
    <scope>NUCLEOTIDE SEQUENCE [LARGE SCALE GENOMIC DNA]</scope>
</reference>
<dbReference type="GO" id="GO:0005737">
    <property type="term" value="C:cytoplasm"/>
    <property type="evidence" value="ECO:0007669"/>
    <property type="project" value="TreeGrafter"/>
</dbReference>
<accession>A0A6H5HYJ0</accession>
<keyword evidence="9" id="KW-1185">Reference proteome</keyword>
<proteinExistence type="inferred from homology"/>
<dbReference type="PANTHER" id="PTHR10173">
    <property type="entry name" value="METHIONINE SULFOXIDE REDUCTASE"/>
    <property type="match status" value="1"/>
</dbReference>
<evidence type="ECO:0000259" key="7">
    <source>
        <dbReference type="PROSITE" id="PS51790"/>
    </source>
</evidence>
<organism evidence="8 9">
    <name type="scientific">Trichogramma brassicae</name>
    <dbReference type="NCBI Taxonomy" id="86971"/>
    <lineage>
        <taxon>Eukaryota</taxon>
        <taxon>Metazoa</taxon>
        <taxon>Ecdysozoa</taxon>
        <taxon>Arthropoda</taxon>
        <taxon>Hexapoda</taxon>
        <taxon>Insecta</taxon>
        <taxon>Pterygota</taxon>
        <taxon>Neoptera</taxon>
        <taxon>Endopterygota</taxon>
        <taxon>Hymenoptera</taxon>
        <taxon>Apocrita</taxon>
        <taxon>Proctotrupomorpha</taxon>
        <taxon>Chalcidoidea</taxon>
        <taxon>Trichogrammatidae</taxon>
        <taxon>Trichogramma</taxon>
    </lineage>
</organism>
<name>A0A6H5HYJ0_9HYME</name>
<dbReference type="GO" id="GO:0030091">
    <property type="term" value="P:protein repair"/>
    <property type="evidence" value="ECO:0007669"/>
    <property type="project" value="InterPro"/>
</dbReference>
<dbReference type="Gene3D" id="2.170.150.20">
    <property type="entry name" value="Peptide methionine sulfoxide reductase"/>
    <property type="match status" value="1"/>
</dbReference>
<keyword evidence="2 6" id="KW-0479">Metal-binding</keyword>
<protein>
    <recommendedName>
        <fullName evidence="6">Peptide-methionine (R)-S-oxide reductase</fullName>
        <ecNumber evidence="6">1.8.4.12</ecNumber>
    </recommendedName>
</protein>